<organism evidence="2 3">
    <name type="scientific">Faecalibacterium prausnitzii</name>
    <dbReference type="NCBI Taxonomy" id="853"/>
    <lineage>
        <taxon>Bacteria</taxon>
        <taxon>Bacillati</taxon>
        <taxon>Bacillota</taxon>
        <taxon>Clostridia</taxon>
        <taxon>Eubacteriales</taxon>
        <taxon>Oscillospiraceae</taxon>
        <taxon>Faecalibacterium</taxon>
    </lineage>
</organism>
<dbReference type="AlphaFoldDB" id="A0A291T7Y2"/>
<dbReference type="GO" id="GO:0003677">
    <property type="term" value="F:DNA binding"/>
    <property type="evidence" value="ECO:0007669"/>
    <property type="project" value="InterPro"/>
</dbReference>
<dbReference type="SMART" id="SM00530">
    <property type="entry name" value="HTH_XRE"/>
    <property type="match status" value="2"/>
</dbReference>
<dbReference type="SUPFAM" id="SSF47413">
    <property type="entry name" value="lambda repressor-like DNA-binding domains"/>
    <property type="match status" value="2"/>
</dbReference>
<feature type="domain" description="HTH cro/C1-type" evidence="1">
    <location>
        <begin position="87"/>
        <end position="139"/>
    </location>
</feature>
<dbReference type="Pfam" id="PF01381">
    <property type="entry name" value="HTH_3"/>
    <property type="match status" value="1"/>
</dbReference>
<dbReference type="Gene3D" id="1.10.260.40">
    <property type="entry name" value="lambda repressor-like DNA-binding domains"/>
    <property type="match status" value="2"/>
</dbReference>
<dbReference type="InterPro" id="IPR001387">
    <property type="entry name" value="Cro/C1-type_HTH"/>
</dbReference>
<dbReference type="CDD" id="cd00093">
    <property type="entry name" value="HTH_XRE"/>
    <property type="match status" value="2"/>
</dbReference>
<proteinExistence type="predicted"/>
<dbReference type="Pfam" id="PF13560">
    <property type="entry name" value="HTH_31"/>
    <property type="match status" value="1"/>
</dbReference>
<dbReference type="PROSITE" id="PS50943">
    <property type="entry name" value="HTH_CROC1"/>
    <property type="match status" value="1"/>
</dbReference>
<dbReference type="EMBL" id="CP023819">
    <property type="protein sequence ID" value="ATL89267.1"/>
    <property type="molecule type" value="Genomic_DNA"/>
</dbReference>
<dbReference type="InterPro" id="IPR010982">
    <property type="entry name" value="Lambda_DNA-bd_dom_sf"/>
</dbReference>
<protein>
    <submittedName>
        <fullName evidence="2">Transcriptional regulator</fullName>
    </submittedName>
</protein>
<sequence length="144" mass="16843">MYHSYADIPNPWDRLRWCRYGLDLLQKEVAAMVGMEEWLYRDLESGAFHRSFTPELADKLAALYGIPVEDILDDYTLFLHRGGGELLRRYREAKGWSRQQLADHAKVGRTSIRCWETGQKTISQKCFRLLAENLGPDFLSMLRM</sequence>
<evidence type="ECO:0000313" key="3">
    <source>
        <dbReference type="Proteomes" id="UP000223709"/>
    </source>
</evidence>
<name>A0A291T7Y2_9FIRM</name>
<dbReference type="Proteomes" id="UP000223709">
    <property type="component" value="Chromosome"/>
</dbReference>
<accession>A0A291T7Y2</accession>
<reference evidence="2 3" key="1">
    <citation type="submission" date="2017-10" db="EMBL/GenBank/DDBJ databases">
        <title>Complete Genome Sequence of Faecalibacterium prausnitzii isolated from the gut of healthy adult Indian.</title>
        <authorList>
            <person name="Bag S."/>
            <person name="Ghosh T.S."/>
            <person name="Das B."/>
        </authorList>
    </citation>
    <scope>NUCLEOTIDE SEQUENCE [LARGE SCALE GENOMIC DNA]</scope>
    <source>
        <strain evidence="2 3">Indica</strain>
    </source>
</reference>
<gene>
    <name evidence="2" type="ORF">CRH10_02555</name>
</gene>
<evidence type="ECO:0000259" key="1">
    <source>
        <dbReference type="PROSITE" id="PS50943"/>
    </source>
</evidence>
<evidence type="ECO:0000313" key="2">
    <source>
        <dbReference type="EMBL" id="ATL89267.1"/>
    </source>
</evidence>